<protein>
    <recommendedName>
        <fullName evidence="4">PAZ domain-containing protein</fullName>
    </recommendedName>
</protein>
<dbReference type="RefSeq" id="XP_053592425.1">
    <property type="nucleotide sequence ID" value="XM_053723780.1"/>
</dbReference>
<evidence type="ECO:0000313" key="3">
    <source>
        <dbReference type="Proteomes" id="UP000483820"/>
    </source>
</evidence>
<dbReference type="KEGG" id="crq:GCK72_003056"/>
<dbReference type="Proteomes" id="UP000483820">
    <property type="component" value="Chromosome I"/>
</dbReference>
<organism evidence="2 3">
    <name type="scientific">Caenorhabditis remanei</name>
    <name type="common">Caenorhabditis vulgaris</name>
    <dbReference type="NCBI Taxonomy" id="31234"/>
    <lineage>
        <taxon>Eukaryota</taxon>
        <taxon>Metazoa</taxon>
        <taxon>Ecdysozoa</taxon>
        <taxon>Nematoda</taxon>
        <taxon>Chromadorea</taxon>
        <taxon>Rhabditida</taxon>
        <taxon>Rhabditina</taxon>
        <taxon>Rhabditomorpha</taxon>
        <taxon>Rhabditoidea</taxon>
        <taxon>Rhabditidae</taxon>
        <taxon>Peloderinae</taxon>
        <taxon>Caenorhabditis</taxon>
    </lineage>
</organism>
<name>A0A6A5HSR8_CAERE</name>
<proteinExistence type="predicted"/>
<sequence length="86" mass="9815">MLKTPTMITAWNVASEEKILNPIVVLGEKIGFTRTPNSSETMIVYYNKYFGIDLRHASSPVVRGMDEDDEDQDSQEEEEELDLDFA</sequence>
<dbReference type="CTD" id="9800624"/>
<accession>A0A6A5HSR8</accession>
<dbReference type="EMBL" id="WUAV01000001">
    <property type="protein sequence ID" value="KAF1771230.1"/>
    <property type="molecule type" value="Genomic_DNA"/>
</dbReference>
<comment type="caution">
    <text evidence="2">The sequence shown here is derived from an EMBL/GenBank/DDBJ whole genome shotgun (WGS) entry which is preliminary data.</text>
</comment>
<feature type="compositionally biased region" description="Acidic residues" evidence="1">
    <location>
        <begin position="66"/>
        <end position="86"/>
    </location>
</feature>
<dbReference type="GeneID" id="9800624"/>
<dbReference type="AlphaFoldDB" id="A0A6A5HSR8"/>
<evidence type="ECO:0000313" key="2">
    <source>
        <dbReference type="EMBL" id="KAF1771230.1"/>
    </source>
</evidence>
<feature type="region of interest" description="Disordered" evidence="1">
    <location>
        <begin position="61"/>
        <end position="86"/>
    </location>
</feature>
<evidence type="ECO:0000256" key="1">
    <source>
        <dbReference type="SAM" id="MobiDB-lite"/>
    </source>
</evidence>
<gene>
    <name evidence="2" type="ORF">GCK72_003056</name>
</gene>
<evidence type="ECO:0008006" key="4">
    <source>
        <dbReference type="Google" id="ProtNLM"/>
    </source>
</evidence>
<reference evidence="2 3" key="1">
    <citation type="submission" date="2019-12" db="EMBL/GenBank/DDBJ databases">
        <title>Chromosome-level assembly of the Caenorhabditis remanei genome.</title>
        <authorList>
            <person name="Teterina A.A."/>
            <person name="Willis J.H."/>
            <person name="Phillips P.C."/>
        </authorList>
    </citation>
    <scope>NUCLEOTIDE SEQUENCE [LARGE SCALE GENOMIC DNA]</scope>
    <source>
        <strain evidence="2 3">PX506</strain>
        <tissue evidence="2">Whole organism</tissue>
    </source>
</reference>